<evidence type="ECO:0000313" key="1">
    <source>
        <dbReference type="EMBL" id="NKY37616.1"/>
    </source>
</evidence>
<organism evidence="1 2">
    <name type="scientific">Nocardia speluncae</name>
    <dbReference type="NCBI Taxonomy" id="419477"/>
    <lineage>
        <taxon>Bacteria</taxon>
        <taxon>Bacillati</taxon>
        <taxon>Actinomycetota</taxon>
        <taxon>Actinomycetes</taxon>
        <taxon>Mycobacteriales</taxon>
        <taxon>Nocardiaceae</taxon>
        <taxon>Nocardia</taxon>
    </lineage>
</organism>
<dbReference type="Proteomes" id="UP000565715">
    <property type="component" value="Unassembled WGS sequence"/>
</dbReference>
<protein>
    <submittedName>
        <fullName evidence="1">Uncharacterized protein</fullName>
    </submittedName>
</protein>
<reference evidence="1 2" key="1">
    <citation type="submission" date="2020-04" db="EMBL/GenBank/DDBJ databases">
        <title>MicrobeNet Type strains.</title>
        <authorList>
            <person name="Nicholson A.C."/>
        </authorList>
    </citation>
    <scope>NUCLEOTIDE SEQUENCE [LARGE SCALE GENOMIC DNA]</scope>
    <source>
        <strain evidence="1 2">DSM 45078</strain>
    </source>
</reference>
<gene>
    <name evidence="1" type="ORF">HGA13_31800</name>
</gene>
<dbReference type="RefSeq" id="WP_068049571.1">
    <property type="nucleotide sequence ID" value="NZ_JAAXOO010000009.1"/>
</dbReference>
<name>A0A846XS89_9NOCA</name>
<comment type="caution">
    <text evidence="1">The sequence shown here is derived from an EMBL/GenBank/DDBJ whole genome shotgun (WGS) entry which is preliminary data.</text>
</comment>
<accession>A0A846XS89</accession>
<sequence>MWYHVTVRQDRDQFYIQAPAFGRSRFVDSKPRFADTKEAIERAAFEMVAQCGASAKKFTLVFEWELQAVQTAQEDFRNAG</sequence>
<proteinExistence type="predicted"/>
<dbReference type="AlphaFoldDB" id="A0A846XS89"/>
<dbReference type="EMBL" id="JAAXOO010000009">
    <property type="protein sequence ID" value="NKY37616.1"/>
    <property type="molecule type" value="Genomic_DNA"/>
</dbReference>
<evidence type="ECO:0000313" key="2">
    <source>
        <dbReference type="Proteomes" id="UP000565715"/>
    </source>
</evidence>
<keyword evidence="2" id="KW-1185">Reference proteome</keyword>